<feature type="compositionally biased region" description="Basic and acidic residues" evidence="6">
    <location>
        <begin position="164"/>
        <end position="181"/>
    </location>
</feature>
<evidence type="ECO:0000259" key="8">
    <source>
        <dbReference type="Pfam" id="PF14629"/>
    </source>
</evidence>
<dbReference type="InterPro" id="IPR032705">
    <property type="entry name" value="ORC4_C"/>
</dbReference>
<dbReference type="Pfam" id="PF13191">
    <property type="entry name" value="AAA_16"/>
    <property type="match status" value="1"/>
</dbReference>
<reference evidence="9" key="1">
    <citation type="submission" date="2022-10" db="EMBL/GenBank/DDBJ databases">
        <title>Culturing micro-colonial fungi from biological soil crusts in the Mojave desert and describing Neophaeococcomyces mojavensis, and introducing the new genera and species Taxawa tesnikishii.</title>
        <authorList>
            <person name="Kurbessoian T."/>
            <person name="Stajich J.E."/>
        </authorList>
    </citation>
    <scope>NUCLEOTIDE SEQUENCE</scope>
    <source>
        <strain evidence="9">TK_35</strain>
    </source>
</reference>
<evidence type="ECO:0000256" key="6">
    <source>
        <dbReference type="SAM" id="MobiDB-lite"/>
    </source>
</evidence>
<evidence type="ECO:0000256" key="1">
    <source>
        <dbReference type="ARBA" id="ARBA00004123"/>
    </source>
</evidence>
<dbReference type="SUPFAM" id="SSF52540">
    <property type="entry name" value="P-loop containing nucleoside triphosphate hydrolases"/>
    <property type="match status" value="1"/>
</dbReference>
<feature type="compositionally biased region" description="Basic and acidic residues" evidence="6">
    <location>
        <begin position="234"/>
        <end position="245"/>
    </location>
</feature>
<dbReference type="GO" id="GO:0003688">
    <property type="term" value="F:DNA replication origin binding"/>
    <property type="evidence" value="ECO:0007669"/>
    <property type="project" value="TreeGrafter"/>
</dbReference>
<comment type="subcellular location">
    <subcellularLocation>
        <location evidence="1">Nucleus</location>
    </subcellularLocation>
</comment>
<keyword evidence="3" id="KW-0235">DNA replication</keyword>
<proteinExistence type="inferred from homology"/>
<evidence type="ECO:0000313" key="10">
    <source>
        <dbReference type="Proteomes" id="UP001172681"/>
    </source>
</evidence>
<evidence type="ECO:0000313" key="9">
    <source>
        <dbReference type="EMBL" id="KAJ9625191.1"/>
    </source>
</evidence>
<evidence type="ECO:0000256" key="5">
    <source>
        <dbReference type="ARBA" id="ARBA00023242"/>
    </source>
</evidence>
<gene>
    <name evidence="9" type="primary">ORC4</name>
    <name evidence="9" type="ORF">H2204_010578</name>
</gene>
<dbReference type="GO" id="GO:0006270">
    <property type="term" value="P:DNA replication initiation"/>
    <property type="evidence" value="ECO:0007669"/>
    <property type="project" value="TreeGrafter"/>
</dbReference>
<evidence type="ECO:0000256" key="3">
    <source>
        <dbReference type="ARBA" id="ARBA00022705"/>
    </source>
</evidence>
<feature type="domain" description="Origin recognition complex subunit 4 C-terminal" evidence="8">
    <location>
        <begin position="635"/>
        <end position="835"/>
    </location>
</feature>
<feature type="region of interest" description="Disordered" evidence="6">
    <location>
        <begin position="1"/>
        <end position="294"/>
    </location>
</feature>
<dbReference type="GO" id="GO:0005664">
    <property type="term" value="C:nuclear origin of replication recognition complex"/>
    <property type="evidence" value="ECO:0007669"/>
    <property type="project" value="TreeGrafter"/>
</dbReference>
<evidence type="ECO:0000259" key="7">
    <source>
        <dbReference type="Pfam" id="PF13191"/>
    </source>
</evidence>
<feature type="compositionally biased region" description="Basic residues" evidence="6">
    <location>
        <begin position="205"/>
        <end position="214"/>
    </location>
</feature>
<dbReference type="PANTHER" id="PTHR12087">
    <property type="entry name" value="ORIGIN RECOGNITION COMPLEX SUBUNIT 4"/>
    <property type="match status" value="1"/>
</dbReference>
<comment type="similarity">
    <text evidence="2">Belongs to the ORC4 family.</text>
</comment>
<evidence type="ECO:0000256" key="4">
    <source>
        <dbReference type="ARBA" id="ARBA00023125"/>
    </source>
</evidence>
<name>A0AA38XVW9_9EURO</name>
<protein>
    <submittedName>
        <fullName evidence="9">Origin recognition complex subunit 4</fullName>
    </submittedName>
</protein>
<evidence type="ECO:0000256" key="2">
    <source>
        <dbReference type="ARBA" id="ARBA00005334"/>
    </source>
</evidence>
<dbReference type="Proteomes" id="UP001172681">
    <property type="component" value="Unassembled WGS sequence"/>
</dbReference>
<dbReference type="Gene3D" id="3.40.50.300">
    <property type="entry name" value="P-loop containing nucleotide triphosphate hydrolases"/>
    <property type="match status" value="1"/>
</dbReference>
<dbReference type="InterPro" id="IPR041664">
    <property type="entry name" value="AAA_16"/>
</dbReference>
<comment type="caution">
    <text evidence="9">The sequence shown here is derived from an EMBL/GenBank/DDBJ whole genome shotgun (WGS) entry which is preliminary data.</text>
</comment>
<dbReference type="AlphaFoldDB" id="A0AA38XVW9"/>
<dbReference type="InterPro" id="IPR016527">
    <property type="entry name" value="ORC4"/>
</dbReference>
<keyword evidence="5" id="KW-0539">Nucleus</keyword>
<dbReference type="InterPro" id="IPR027417">
    <property type="entry name" value="P-loop_NTPase"/>
</dbReference>
<organism evidence="9 10">
    <name type="scientific">Knufia peltigerae</name>
    <dbReference type="NCBI Taxonomy" id="1002370"/>
    <lineage>
        <taxon>Eukaryota</taxon>
        <taxon>Fungi</taxon>
        <taxon>Dikarya</taxon>
        <taxon>Ascomycota</taxon>
        <taxon>Pezizomycotina</taxon>
        <taxon>Eurotiomycetes</taxon>
        <taxon>Chaetothyriomycetidae</taxon>
        <taxon>Chaetothyriales</taxon>
        <taxon>Trichomeriaceae</taxon>
        <taxon>Knufia</taxon>
    </lineage>
</organism>
<keyword evidence="10" id="KW-1185">Reference proteome</keyword>
<accession>A0AA38XVW9</accession>
<feature type="domain" description="Orc1-like AAA ATPase" evidence="7">
    <location>
        <begin position="350"/>
        <end position="518"/>
    </location>
</feature>
<dbReference type="FunFam" id="3.40.50.300:FF:001499">
    <property type="entry name" value="Origin recognition complex subunit 4, putative"/>
    <property type="match status" value="1"/>
</dbReference>
<keyword evidence="4" id="KW-0238">DNA-binding</keyword>
<dbReference type="EMBL" id="JAPDRN010000090">
    <property type="protein sequence ID" value="KAJ9625191.1"/>
    <property type="molecule type" value="Genomic_DNA"/>
</dbReference>
<feature type="compositionally biased region" description="Polar residues" evidence="6">
    <location>
        <begin position="26"/>
        <end position="43"/>
    </location>
</feature>
<sequence length="855" mass="93773">MEEYETSPRASKRRRTGTYATRRTTLDTQISSDSTSPRSQSNKRMGDAIGQEESGLSNPDQEGAVPLQQTDEKAESAEPTSRRSSTRKRKPTERASQAEDATPTHAQKPSRRNVIRGEDARFKKATKPAHIITLDQGQQGGEDSVEPQPRPGRKTSDNLASDTARTEKQSKNRSAPKDKVSRPAMDGFESAVQSPQPKGILTPSRHGRTKRTGPRKSVVFDADERQIEAQLGFKDIDSSTKSKDANKRRRASKDSPEGHQATPSRKRNVPIHSEPQPSDSDDDLDVPDMQTAPDVDEILSLNTADADIDDGRNERILSYEQDHEYVVAIKREILRRITNKSLPPICHLQTQYNALHSLLSATITAGESNSLLLLGSRGSGKSLLVSHALADLTRSYADDFHVVKLDGLFQTDDKLALREIWRQLGREMAVPEEEAGEVSSYADTMASLLSLLSHPEELADPGAVDAMDIDMDTDNLKTTKSIIFIMDEFDLFTTHPRQTLLYNLFDIAQAKKAPIAVIGCSTRMDVVDCLEKRVKSRFSHRWLHLPTAKSFSAFEETVSSILSMPVEGKEALGVADKDAIAWREKWNHVIKVREAIPPRKRLTPYNRPFLGGKDSEQTRSIHELRLTLSQLTQTHLLPSSTVQALLKKTYYSTKSLPEVLAALYIPIATLPVPVDDDDDTTATKAVISKIDSASFSTTPPSVLTLLPQLPTLHLSLLIAAARLETVHNLLAVNFALAYTHYAELLARAKLQRSSLSAMNQGGAALTGAGLRQWSKTTARGAWEDLARWEVLVPASGVGGGGGTSRAGDDGLVAGEGVGTKIFRVDVTLDEIAWAVKERAGGTGVGDVLVKWCSDV</sequence>
<dbReference type="Pfam" id="PF14629">
    <property type="entry name" value="ORC4_C"/>
    <property type="match status" value="1"/>
</dbReference>
<dbReference type="PANTHER" id="PTHR12087:SF0">
    <property type="entry name" value="ORIGIN RECOGNITION COMPLEX SUBUNIT 4"/>
    <property type="match status" value="1"/>
</dbReference>